<dbReference type="AlphaFoldDB" id="A0A7W9ZKY8"/>
<dbReference type="InterPro" id="IPR037143">
    <property type="entry name" value="4-PPantetheinyl_Trfase_dom_sf"/>
</dbReference>
<dbReference type="GO" id="GO:0000287">
    <property type="term" value="F:magnesium ion binding"/>
    <property type="evidence" value="ECO:0007669"/>
    <property type="project" value="InterPro"/>
</dbReference>
<dbReference type="Gene3D" id="3.90.470.20">
    <property type="entry name" value="4'-phosphopantetheinyl transferase domain"/>
    <property type="match status" value="1"/>
</dbReference>
<dbReference type="EMBL" id="JACIIX010000017">
    <property type="protein sequence ID" value="MBB6212144.1"/>
    <property type="molecule type" value="Genomic_DNA"/>
</dbReference>
<dbReference type="SUPFAM" id="SSF56214">
    <property type="entry name" value="4'-phosphopantetheinyl transferase"/>
    <property type="match status" value="2"/>
</dbReference>
<dbReference type="Pfam" id="PF01648">
    <property type="entry name" value="ACPS"/>
    <property type="match status" value="1"/>
</dbReference>
<dbReference type="PANTHER" id="PTHR12215">
    <property type="entry name" value="PHOSPHOPANTETHEINE TRANSFERASE"/>
    <property type="match status" value="1"/>
</dbReference>
<protein>
    <submittedName>
        <fullName evidence="4">Phosphopantetheinyl transferase</fullName>
    </submittedName>
</protein>
<dbReference type="GO" id="GO:0008897">
    <property type="term" value="F:holo-[acyl-carrier-protein] synthase activity"/>
    <property type="evidence" value="ECO:0007669"/>
    <property type="project" value="InterPro"/>
</dbReference>
<dbReference type="GO" id="GO:0019878">
    <property type="term" value="P:lysine biosynthetic process via aminoadipic acid"/>
    <property type="evidence" value="ECO:0007669"/>
    <property type="project" value="TreeGrafter"/>
</dbReference>
<evidence type="ECO:0000256" key="2">
    <source>
        <dbReference type="ARBA" id="ARBA00022679"/>
    </source>
</evidence>
<sequence length="262" mass="28074">MAVVVPLDPLSEPEEQACRLLLSPQEQARADRFLRPGNRREYTVAHALKRILLALRCRCSPQALRFGVSGEYGKPCLLMPGMVVDFNISHTAGAVGCAVWGRGEPEAGTVAVGFDLESLSRPVPEDLAASFFAAEEAVWIRRQPLPLQAFLQIWTLKEAFVKAAGQGLALGLETFSMQPPTALSGHPAEGRVLRQSGPACLGVAVRVWQWQTAAGPVAAMVTVGDRAPPPVVVEIPVAVLLKTPPCNTRSTLSSPGKSRINL</sequence>
<gene>
    <name evidence="4" type="ORF">FHS48_003592</name>
</gene>
<dbReference type="InterPro" id="IPR008278">
    <property type="entry name" value="4-PPantetheinyl_Trfase_dom"/>
</dbReference>
<evidence type="ECO:0000313" key="5">
    <source>
        <dbReference type="Proteomes" id="UP000544872"/>
    </source>
</evidence>
<dbReference type="InterPro" id="IPR050559">
    <property type="entry name" value="P-Pant_transferase_sf"/>
</dbReference>
<proteinExistence type="inferred from homology"/>
<accession>A0A7W9ZKY8</accession>
<dbReference type="Proteomes" id="UP000544872">
    <property type="component" value="Unassembled WGS sequence"/>
</dbReference>
<feature type="domain" description="4'-phosphopantetheinyl transferase" evidence="3">
    <location>
        <begin position="111"/>
        <end position="182"/>
    </location>
</feature>
<evidence type="ECO:0000256" key="1">
    <source>
        <dbReference type="ARBA" id="ARBA00010990"/>
    </source>
</evidence>
<comment type="caution">
    <text evidence="4">The sequence shown here is derived from an EMBL/GenBank/DDBJ whole genome shotgun (WGS) entry which is preliminary data.</text>
</comment>
<comment type="similarity">
    <text evidence="1">Belongs to the P-Pant transferase superfamily. Gsp/Sfp/HetI/AcpT family.</text>
</comment>
<dbReference type="PANTHER" id="PTHR12215:SF10">
    <property type="entry name" value="L-AMINOADIPATE-SEMIALDEHYDE DEHYDROGENASE-PHOSPHOPANTETHEINYL TRANSFERASE"/>
    <property type="match status" value="1"/>
</dbReference>
<name>A0A7W9ZKY8_NOVIT</name>
<dbReference type="RefSeq" id="WP_184265569.1">
    <property type="nucleotide sequence ID" value="NZ_JACIIX010000017.1"/>
</dbReference>
<evidence type="ECO:0000313" key="4">
    <source>
        <dbReference type="EMBL" id="MBB6212144.1"/>
    </source>
</evidence>
<reference evidence="4 5" key="1">
    <citation type="submission" date="2020-08" db="EMBL/GenBank/DDBJ databases">
        <title>Genomic Encyclopedia of Type Strains, Phase IV (KMG-IV): sequencing the most valuable type-strain genomes for metagenomic binning, comparative biology and taxonomic classification.</title>
        <authorList>
            <person name="Goeker M."/>
        </authorList>
    </citation>
    <scope>NUCLEOTIDE SEQUENCE [LARGE SCALE GENOMIC DNA]</scope>
    <source>
        <strain evidence="4 5">DSM 11590</strain>
    </source>
</reference>
<keyword evidence="2 4" id="KW-0808">Transferase</keyword>
<dbReference type="GO" id="GO:0005829">
    <property type="term" value="C:cytosol"/>
    <property type="evidence" value="ECO:0007669"/>
    <property type="project" value="TreeGrafter"/>
</dbReference>
<evidence type="ECO:0000259" key="3">
    <source>
        <dbReference type="Pfam" id="PF01648"/>
    </source>
</evidence>
<keyword evidence="5" id="KW-1185">Reference proteome</keyword>
<organism evidence="4 5">
    <name type="scientific">Novispirillum itersonii</name>
    <name type="common">Aquaspirillum itersonii</name>
    <dbReference type="NCBI Taxonomy" id="189"/>
    <lineage>
        <taxon>Bacteria</taxon>
        <taxon>Pseudomonadati</taxon>
        <taxon>Pseudomonadota</taxon>
        <taxon>Alphaproteobacteria</taxon>
        <taxon>Rhodospirillales</taxon>
        <taxon>Novispirillaceae</taxon>
        <taxon>Novispirillum</taxon>
    </lineage>
</organism>